<comment type="caution">
    <text evidence="2">The sequence shown here is derived from an EMBL/GenBank/DDBJ whole genome shotgun (WGS) entry which is preliminary data.</text>
</comment>
<evidence type="ECO:0000313" key="3">
    <source>
        <dbReference type="Proteomes" id="UP001148838"/>
    </source>
</evidence>
<keyword evidence="3" id="KW-1185">Reference proteome</keyword>
<dbReference type="EMBL" id="JAJSOF020000011">
    <property type="protein sequence ID" value="KAJ4444882.1"/>
    <property type="molecule type" value="Genomic_DNA"/>
</dbReference>
<organism evidence="2 3">
    <name type="scientific">Periplaneta americana</name>
    <name type="common">American cockroach</name>
    <name type="synonym">Blatta americana</name>
    <dbReference type="NCBI Taxonomy" id="6978"/>
    <lineage>
        <taxon>Eukaryota</taxon>
        <taxon>Metazoa</taxon>
        <taxon>Ecdysozoa</taxon>
        <taxon>Arthropoda</taxon>
        <taxon>Hexapoda</taxon>
        <taxon>Insecta</taxon>
        <taxon>Pterygota</taxon>
        <taxon>Neoptera</taxon>
        <taxon>Polyneoptera</taxon>
        <taxon>Dictyoptera</taxon>
        <taxon>Blattodea</taxon>
        <taxon>Blattoidea</taxon>
        <taxon>Blattidae</taxon>
        <taxon>Blattinae</taxon>
        <taxon>Periplaneta</taxon>
    </lineage>
</organism>
<protein>
    <submittedName>
        <fullName evidence="2">Uncharacterized protein</fullName>
    </submittedName>
</protein>
<feature type="compositionally biased region" description="Basic and acidic residues" evidence="1">
    <location>
        <begin position="154"/>
        <end position="163"/>
    </location>
</feature>
<proteinExistence type="predicted"/>
<evidence type="ECO:0000256" key="1">
    <source>
        <dbReference type="SAM" id="MobiDB-lite"/>
    </source>
</evidence>
<feature type="region of interest" description="Disordered" evidence="1">
    <location>
        <begin position="154"/>
        <end position="202"/>
    </location>
</feature>
<evidence type="ECO:0000313" key="2">
    <source>
        <dbReference type="EMBL" id="KAJ4444882.1"/>
    </source>
</evidence>
<gene>
    <name evidence="2" type="ORF">ANN_06679</name>
</gene>
<name>A0ABQ8TEY6_PERAM</name>
<feature type="compositionally biased region" description="Polar residues" evidence="1">
    <location>
        <begin position="164"/>
        <end position="175"/>
    </location>
</feature>
<accession>A0ABQ8TEY6</accession>
<sequence length="295" mass="34436">MGIKNPFTNGKPEKKWLSLFLKRHSSISKQVVGKLTSVRASVKESNIREWFSEIESFLKEEGYFDIIKEDPNRVFNANESFFMLCPKSEKVSENPTEWGGEDRFIELYNIWRLFTEDHDKGKSPEQEESVTSKTWQQYFEKKEEEKLQKEKYMQERKLRRESKGANQSKTKVGVTSHSAPSEESRPSSSESDISVHDSSSDVSLHQLAEEMNAELHALYSSRDIIRNIKSERLRWAGHVAHMGESRNAYSVLVGRLEGKRPLGRPRRRWEDNIKMDLREVGYDDTDWTNLAQNRN</sequence>
<reference evidence="2 3" key="1">
    <citation type="journal article" date="2022" name="Allergy">
        <title>Genome assembly and annotation of Periplaneta americana reveal a comprehensive cockroach allergen profile.</title>
        <authorList>
            <person name="Wang L."/>
            <person name="Xiong Q."/>
            <person name="Saelim N."/>
            <person name="Wang L."/>
            <person name="Nong W."/>
            <person name="Wan A.T."/>
            <person name="Shi M."/>
            <person name="Liu X."/>
            <person name="Cao Q."/>
            <person name="Hui J.H.L."/>
            <person name="Sookrung N."/>
            <person name="Leung T.F."/>
            <person name="Tungtrongchitr A."/>
            <person name="Tsui S.K.W."/>
        </authorList>
    </citation>
    <scope>NUCLEOTIDE SEQUENCE [LARGE SCALE GENOMIC DNA]</scope>
    <source>
        <strain evidence="2">PWHHKU_190912</strain>
    </source>
</reference>
<dbReference type="Proteomes" id="UP001148838">
    <property type="component" value="Unassembled WGS sequence"/>
</dbReference>